<evidence type="ECO:0000313" key="2">
    <source>
        <dbReference type="Proteomes" id="UP000661006"/>
    </source>
</evidence>
<dbReference type="RefSeq" id="WP_194258169.1">
    <property type="nucleotide sequence ID" value="NZ_JABCQN010000007.1"/>
</dbReference>
<accession>A0A9Q2ISH2</accession>
<reference evidence="1" key="1">
    <citation type="submission" date="2020-04" db="EMBL/GenBank/DDBJ databases">
        <authorList>
            <person name="Sombolestani A."/>
        </authorList>
    </citation>
    <scope>NUCLEOTIDE SEQUENCE</scope>
    <source>
        <strain evidence="1">R71697</strain>
    </source>
</reference>
<name>A0A9Q2ISH2_GLUJA</name>
<dbReference type="SUPFAM" id="SSF160719">
    <property type="entry name" value="gpW/gp25-like"/>
    <property type="match status" value="1"/>
</dbReference>
<dbReference type="Gene3D" id="3.10.450.40">
    <property type="match status" value="1"/>
</dbReference>
<protein>
    <submittedName>
        <fullName evidence="1">Phage tail protein</fullName>
    </submittedName>
</protein>
<comment type="caution">
    <text evidence="1">The sequence shown here is derived from an EMBL/GenBank/DDBJ whole genome shotgun (WGS) entry which is preliminary data.</text>
</comment>
<dbReference type="EMBL" id="JABCQN010000007">
    <property type="protein sequence ID" value="MBF0871740.1"/>
    <property type="molecule type" value="Genomic_DNA"/>
</dbReference>
<gene>
    <name evidence="1" type="ORF">HKD32_12910</name>
</gene>
<evidence type="ECO:0000313" key="1">
    <source>
        <dbReference type="EMBL" id="MBF0871740.1"/>
    </source>
</evidence>
<proteinExistence type="predicted"/>
<reference evidence="1" key="2">
    <citation type="submission" date="2020-11" db="EMBL/GenBank/DDBJ databases">
        <title>Description of novel Gluconobacter species.</title>
        <authorList>
            <person name="Cleenwerck I."/>
            <person name="Cnockaert M."/>
            <person name="Borremans W."/>
            <person name="Wieme A.D."/>
            <person name="De Vuyst L."/>
            <person name="Vandamme P."/>
        </authorList>
    </citation>
    <scope>NUCLEOTIDE SEQUENCE</scope>
    <source>
        <strain evidence="1">R71697</strain>
    </source>
</reference>
<dbReference type="Proteomes" id="UP000661006">
    <property type="component" value="Unassembled WGS sequence"/>
</dbReference>
<sequence>MSSVGHFYGGDLLLADGGLAVVSGSEEVRQRLLRRLLTNVGDYLWQLDYGVGLQGMIGNVIVPSTMQAEIRVQVQKDAGVDPYSPVEVEISSGSDGVCLCKISYVDAETGQQQTLDFSS</sequence>
<dbReference type="GeneID" id="81475601"/>
<organism evidence="1 2">
    <name type="scientific">Gluconobacter japonicus</name>
    <dbReference type="NCBI Taxonomy" id="376620"/>
    <lineage>
        <taxon>Bacteria</taxon>
        <taxon>Pseudomonadati</taxon>
        <taxon>Pseudomonadota</taxon>
        <taxon>Alphaproteobacteria</taxon>
        <taxon>Acetobacterales</taxon>
        <taxon>Acetobacteraceae</taxon>
        <taxon>Gluconobacter</taxon>
    </lineage>
</organism>
<dbReference type="AlphaFoldDB" id="A0A9Q2ISH2"/>